<sequence length="304" mass="32706">MSAPDTPEGAAAPLVFDRPLARRYLERAARAGLADFLVDRVAEDLDLRLSAIKRDFSCALDLGGPGEQVRDALRRRGVARVVRAPVGQGLGGDVVVDEEALPFAPESFDLIVGVLSLQGVNDLPGAMAQIRRALKPDGLFIGCLPGGATLTELRQAFTQAEAETTGGVSPRVAPFADVRDMGALLQRAGFALPVADLESLTVRYGHPLRLAADLRAMGAGNALVDRLRKPLRRDTLMRMAEVYLQRFADADGRVRATFELVWMSGWAPHESQQKPLRPGSAKARLIDALKVDADAMAAVPRRKG</sequence>
<proteinExistence type="predicted"/>
<evidence type="ECO:0000313" key="4">
    <source>
        <dbReference type="Proteomes" id="UP000294881"/>
    </source>
</evidence>
<name>A0A4R2GVD5_9HYPH</name>
<dbReference type="GO" id="GO:0032259">
    <property type="term" value="P:methylation"/>
    <property type="evidence" value="ECO:0007669"/>
    <property type="project" value="UniProtKB-KW"/>
</dbReference>
<evidence type="ECO:0000256" key="1">
    <source>
        <dbReference type="ARBA" id="ARBA00022603"/>
    </source>
</evidence>
<dbReference type="OrthoDB" id="9793723at2"/>
<dbReference type="CDD" id="cd02440">
    <property type="entry name" value="AdoMet_MTases"/>
    <property type="match status" value="1"/>
</dbReference>
<keyword evidence="2 3" id="KW-0808">Transferase</keyword>
<keyword evidence="1 3" id="KW-0489">Methyltransferase</keyword>
<dbReference type="Gene3D" id="3.40.50.150">
    <property type="entry name" value="Vaccinia Virus protein VP39"/>
    <property type="match status" value="1"/>
</dbReference>
<dbReference type="SUPFAM" id="SSF53335">
    <property type="entry name" value="S-adenosyl-L-methionine-dependent methyltransferases"/>
    <property type="match status" value="1"/>
</dbReference>
<organism evidence="3 4">
    <name type="scientific">Camelimonas lactis</name>
    <dbReference type="NCBI Taxonomy" id="659006"/>
    <lineage>
        <taxon>Bacteria</taxon>
        <taxon>Pseudomonadati</taxon>
        <taxon>Pseudomonadota</taxon>
        <taxon>Alphaproteobacteria</taxon>
        <taxon>Hyphomicrobiales</taxon>
        <taxon>Chelatococcaceae</taxon>
        <taxon>Camelimonas</taxon>
    </lineage>
</organism>
<dbReference type="Pfam" id="PF13489">
    <property type="entry name" value="Methyltransf_23"/>
    <property type="match status" value="1"/>
</dbReference>
<dbReference type="PANTHER" id="PTHR13090">
    <property type="entry name" value="ARGININE-HYDROXYLASE NDUFAF5, MITOCHONDRIAL"/>
    <property type="match status" value="1"/>
</dbReference>
<evidence type="ECO:0000313" key="3">
    <source>
        <dbReference type="EMBL" id="TCO14563.1"/>
    </source>
</evidence>
<dbReference type="RefSeq" id="WP_132003952.1">
    <property type="nucleotide sequence ID" value="NZ_JBHUNN010000002.1"/>
</dbReference>
<dbReference type="Proteomes" id="UP000294881">
    <property type="component" value="Unassembled WGS sequence"/>
</dbReference>
<dbReference type="InterPro" id="IPR050602">
    <property type="entry name" value="Malonyl-ACP_OMT"/>
</dbReference>
<dbReference type="EMBL" id="SLWL01000003">
    <property type="protein sequence ID" value="TCO14563.1"/>
    <property type="molecule type" value="Genomic_DNA"/>
</dbReference>
<comment type="caution">
    <text evidence="3">The sequence shown here is derived from an EMBL/GenBank/DDBJ whole genome shotgun (WGS) entry which is preliminary data.</text>
</comment>
<gene>
    <name evidence="3" type="ORF">EV666_10370</name>
</gene>
<keyword evidence="4" id="KW-1185">Reference proteome</keyword>
<accession>A0A4R2GVD5</accession>
<dbReference type="AlphaFoldDB" id="A0A4R2GVD5"/>
<reference evidence="3 4" key="1">
    <citation type="submission" date="2019-03" db="EMBL/GenBank/DDBJ databases">
        <title>Genomic Encyclopedia of Type Strains, Phase IV (KMG-IV): sequencing the most valuable type-strain genomes for metagenomic binning, comparative biology and taxonomic classification.</title>
        <authorList>
            <person name="Goeker M."/>
        </authorList>
    </citation>
    <scope>NUCLEOTIDE SEQUENCE [LARGE SCALE GENOMIC DNA]</scope>
    <source>
        <strain evidence="3 4">DSM 22958</strain>
    </source>
</reference>
<dbReference type="PANTHER" id="PTHR13090:SF1">
    <property type="entry name" value="ARGININE-HYDROXYLASE NDUFAF5, MITOCHONDRIAL"/>
    <property type="match status" value="1"/>
</dbReference>
<protein>
    <submittedName>
        <fullName evidence="3">Methyltransferase family protein</fullName>
    </submittedName>
</protein>
<dbReference type="GO" id="GO:0008168">
    <property type="term" value="F:methyltransferase activity"/>
    <property type="evidence" value="ECO:0007669"/>
    <property type="project" value="UniProtKB-KW"/>
</dbReference>
<evidence type="ECO:0000256" key="2">
    <source>
        <dbReference type="ARBA" id="ARBA00022679"/>
    </source>
</evidence>
<dbReference type="InterPro" id="IPR029063">
    <property type="entry name" value="SAM-dependent_MTases_sf"/>
</dbReference>